<proteinExistence type="predicted"/>
<evidence type="ECO:0000313" key="1">
    <source>
        <dbReference type="EMBL" id="KMO37572.1"/>
    </source>
</evidence>
<dbReference type="AlphaFoldDB" id="A0A0J6SVN3"/>
<reference evidence="1 2" key="1">
    <citation type="submission" date="2015-03" db="EMBL/GenBank/DDBJ databases">
        <title>Genome sequencing of Methylobacterium aquaticum DSM16371 type strain.</title>
        <authorList>
            <person name="Chaudhry V."/>
            <person name="Patil P.B."/>
        </authorList>
    </citation>
    <scope>NUCLEOTIDE SEQUENCE [LARGE SCALE GENOMIC DNA]</scope>
    <source>
        <strain evidence="1 2">DSM 16371</strain>
    </source>
</reference>
<comment type="caution">
    <text evidence="1">The sequence shown here is derived from an EMBL/GenBank/DDBJ whole genome shotgun (WGS) entry which is preliminary data.</text>
</comment>
<organism evidence="1 2">
    <name type="scientific">Methylobacterium aquaticum</name>
    <dbReference type="NCBI Taxonomy" id="270351"/>
    <lineage>
        <taxon>Bacteria</taxon>
        <taxon>Pseudomonadati</taxon>
        <taxon>Pseudomonadota</taxon>
        <taxon>Alphaproteobacteria</taxon>
        <taxon>Hyphomicrobiales</taxon>
        <taxon>Methylobacteriaceae</taxon>
        <taxon>Methylobacterium</taxon>
    </lineage>
</organism>
<dbReference type="EMBL" id="LABX01000055">
    <property type="protein sequence ID" value="KMO37572.1"/>
    <property type="molecule type" value="Genomic_DNA"/>
</dbReference>
<gene>
    <name evidence="1" type="ORF">VP06_07810</name>
</gene>
<accession>A0A0J6SVN3</accession>
<name>A0A0J6SVN3_9HYPH</name>
<sequence length="68" mass="7987">MKIDSYRMWHIINKALAVAIVAMEHQHEYQSWSDLSDMKLLLEDRLEDDLDLAMYMRAARISALGTFD</sequence>
<dbReference type="PATRIC" id="fig|270351.6.peg.6247"/>
<protein>
    <submittedName>
        <fullName evidence="1">Uncharacterized protein</fullName>
    </submittedName>
</protein>
<evidence type="ECO:0000313" key="2">
    <source>
        <dbReference type="Proteomes" id="UP000035929"/>
    </source>
</evidence>
<dbReference type="Proteomes" id="UP000035929">
    <property type="component" value="Unassembled WGS sequence"/>
</dbReference>